<comment type="caution">
    <text evidence="1">The sequence shown here is derived from an EMBL/GenBank/DDBJ whole genome shotgun (WGS) entry which is preliminary data.</text>
</comment>
<reference evidence="1 2" key="1">
    <citation type="journal article" date="2020" name="ISME J.">
        <title>Comparative genomics reveals insights into cyanobacterial evolution and habitat adaptation.</title>
        <authorList>
            <person name="Chen M.Y."/>
            <person name="Teng W.K."/>
            <person name="Zhao L."/>
            <person name="Hu C.X."/>
            <person name="Zhou Y.K."/>
            <person name="Han B.P."/>
            <person name="Song L.R."/>
            <person name="Shu W.S."/>
        </authorList>
    </citation>
    <scope>NUCLEOTIDE SEQUENCE [LARGE SCALE GENOMIC DNA]</scope>
    <source>
        <strain evidence="1 2">FACHB-119</strain>
    </source>
</reference>
<name>A0ABR8D9Q5_9NOST</name>
<protein>
    <submittedName>
        <fullName evidence="1">Response regulator transcription factor</fullName>
    </submittedName>
</protein>
<keyword evidence="2" id="KW-1185">Reference proteome</keyword>
<dbReference type="EMBL" id="JACJSG010000042">
    <property type="protein sequence ID" value="MBD2503940.1"/>
    <property type="molecule type" value="Genomic_DNA"/>
</dbReference>
<gene>
    <name evidence="1" type="ORF">H6G83_25590</name>
</gene>
<dbReference type="InterPro" id="IPR036388">
    <property type="entry name" value="WH-like_DNA-bd_sf"/>
</dbReference>
<dbReference type="RefSeq" id="WP_190477218.1">
    <property type="nucleotide sequence ID" value="NZ_JACJSG010000042.1"/>
</dbReference>
<dbReference type="Gene3D" id="1.10.10.60">
    <property type="entry name" value="Homeodomain-like"/>
    <property type="match status" value="1"/>
</dbReference>
<dbReference type="Gene3D" id="1.10.10.10">
    <property type="entry name" value="Winged helix-like DNA-binding domain superfamily/Winged helix DNA-binding domain"/>
    <property type="match status" value="1"/>
</dbReference>
<dbReference type="Proteomes" id="UP000661112">
    <property type="component" value="Unassembled WGS sequence"/>
</dbReference>
<sequence length="201" mass="22720">MKVPKSEYAAIAAAYNNGLSQSAIASRYHVSHVAIGKILRKIGHPTRMGNSPFYQEEIKSNHDYIVQAYKQGHSYTKIAEDLEINNSTVIWVLQKAGVWHPSERELDQNLLLSIASSYNLGIGIAAIKKRFSCSEGTVYFALSHHKVEIRPRGFAQKARGMTNAIRFNELLKLGYSFQEIAEELNFSEKHIKNMVSKYFPT</sequence>
<organism evidence="1 2">
    <name type="scientific">Anabaena azotica FACHB-119</name>
    <dbReference type="NCBI Taxonomy" id="947527"/>
    <lineage>
        <taxon>Bacteria</taxon>
        <taxon>Bacillati</taxon>
        <taxon>Cyanobacteriota</taxon>
        <taxon>Cyanophyceae</taxon>
        <taxon>Nostocales</taxon>
        <taxon>Nostocaceae</taxon>
        <taxon>Anabaena</taxon>
        <taxon>Anabaena azotica</taxon>
    </lineage>
</organism>
<evidence type="ECO:0000313" key="2">
    <source>
        <dbReference type="Proteomes" id="UP000661112"/>
    </source>
</evidence>
<evidence type="ECO:0000313" key="1">
    <source>
        <dbReference type="EMBL" id="MBD2503940.1"/>
    </source>
</evidence>
<accession>A0ABR8D9Q5</accession>
<proteinExistence type="predicted"/>